<reference evidence="5" key="1">
    <citation type="submission" date="2025-08" db="UniProtKB">
        <authorList>
            <consortium name="RefSeq"/>
        </authorList>
    </citation>
    <scope>IDENTIFICATION</scope>
</reference>
<sequence length="269" mass="30482">MQSITHPASPHPPFLHTSARNTGILHSAHWEPNGQRRHHRLRLTKPPGGRRQPAKPRPCVPRPLFLPLACPVWKLLEEPLSGPRRPQRSELRHACLPKRPDLGAGPTGARASDNFAHRTAVRKALAKDKEWQEQFLIPNLVLIDKQESEITYLVPWCKIERPAKEGVYELATFQMKPGGPALWGDVFKKAVHTHVNRGYTKLVGVFHTEYGALNRVHVLWWHESADSRAAGRHESHEDPRVVAAVRESVNYLESQQNILLIPTSFSPLK</sequence>
<feature type="domain" description="NIPSNAP" evidence="3">
    <location>
        <begin position="113"/>
        <end position="158"/>
    </location>
</feature>
<dbReference type="CTD" id="25934"/>
<proteinExistence type="inferred from homology"/>
<comment type="similarity">
    <text evidence="1">Belongs to the NipSnap family.</text>
</comment>
<dbReference type="Pfam" id="PF07978">
    <property type="entry name" value="NIPSNAP"/>
    <property type="match status" value="2"/>
</dbReference>
<evidence type="ECO:0000313" key="4">
    <source>
        <dbReference type="Proteomes" id="UP000694906"/>
    </source>
</evidence>
<dbReference type="PANTHER" id="PTHR21017:SF19">
    <property type="entry name" value="PROTEIN NIPSNAP HOMOLOG 3B"/>
    <property type="match status" value="1"/>
</dbReference>
<dbReference type="Proteomes" id="UP000694906">
    <property type="component" value="Unplaced"/>
</dbReference>
<dbReference type="AlphaFoldDB" id="A0AAX6T459"/>
<keyword evidence="4" id="KW-1185">Reference proteome</keyword>
<dbReference type="Gene3D" id="3.30.70.100">
    <property type="match status" value="1"/>
</dbReference>
<dbReference type="InterPro" id="IPR051557">
    <property type="entry name" value="NipSnap_domain"/>
</dbReference>
<evidence type="ECO:0000256" key="1">
    <source>
        <dbReference type="ARBA" id="ARBA00005291"/>
    </source>
</evidence>
<dbReference type="InterPro" id="IPR012577">
    <property type="entry name" value="NIPSNAP"/>
</dbReference>
<dbReference type="FunFam" id="3.30.70.100:FF:000017">
    <property type="entry name" value="Protein NipSnap homolog 3A"/>
    <property type="match status" value="1"/>
</dbReference>
<dbReference type="GO" id="GO:0000423">
    <property type="term" value="P:mitophagy"/>
    <property type="evidence" value="ECO:0007669"/>
    <property type="project" value="UniProtKB-ARBA"/>
</dbReference>
<feature type="region of interest" description="Disordered" evidence="2">
    <location>
        <begin position="29"/>
        <end position="58"/>
    </location>
</feature>
<evidence type="ECO:0000256" key="2">
    <source>
        <dbReference type="SAM" id="MobiDB-lite"/>
    </source>
</evidence>
<dbReference type="SUPFAM" id="SSF54909">
    <property type="entry name" value="Dimeric alpha+beta barrel"/>
    <property type="match status" value="1"/>
</dbReference>
<feature type="region of interest" description="Disordered" evidence="2">
    <location>
        <begin position="81"/>
        <end position="111"/>
    </location>
</feature>
<dbReference type="GO" id="GO:0005739">
    <property type="term" value="C:mitochondrion"/>
    <property type="evidence" value="ECO:0007669"/>
    <property type="project" value="TreeGrafter"/>
</dbReference>
<accession>A0AAX6T459</accession>
<gene>
    <name evidence="5" type="primary">Nipsnap3a</name>
</gene>
<dbReference type="GeneID" id="101705897"/>
<dbReference type="PANTHER" id="PTHR21017">
    <property type="entry name" value="NIPSNAP-RELATED"/>
    <property type="match status" value="1"/>
</dbReference>
<organism evidence="4 5">
    <name type="scientific">Heterocephalus glaber</name>
    <name type="common">Naked mole rat</name>
    <dbReference type="NCBI Taxonomy" id="10181"/>
    <lineage>
        <taxon>Eukaryota</taxon>
        <taxon>Metazoa</taxon>
        <taxon>Chordata</taxon>
        <taxon>Craniata</taxon>
        <taxon>Vertebrata</taxon>
        <taxon>Euteleostomi</taxon>
        <taxon>Mammalia</taxon>
        <taxon>Eutheria</taxon>
        <taxon>Euarchontoglires</taxon>
        <taxon>Glires</taxon>
        <taxon>Rodentia</taxon>
        <taxon>Hystricomorpha</taxon>
        <taxon>Bathyergidae</taxon>
        <taxon>Heterocephalus</taxon>
    </lineage>
</organism>
<dbReference type="RefSeq" id="XP_021116852.1">
    <property type="nucleotide sequence ID" value="XM_021261193.1"/>
</dbReference>
<evidence type="ECO:0000313" key="5">
    <source>
        <dbReference type="RefSeq" id="XP_021116852.1"/>
    </source>
</evidence>
<name>A0AAX6T459_HETGA</name>
<feature type="domain" description="NIPSNAP" evidence="3">
    <location>
        <begin position="168"/>
        <end position="267"/>
    </location>
</feature>
<dbReference type="InterPro" id="IPR011008">
    <property type="entry name" value="Dimeric_a/b-barrel"/>
</dbReference>
<feature type="compositionally biased region" description="Basic and acidic residues" evidence="2">
    <location>
        <begin position="87"/>
        <end position="101"/>
    </location>
</feature>
<evidence type="ECO:0000259" key="3">
    <source>
        <dbReference type="Pfam" id="PF07978"/>
    </source>
</evidence>
<protein>
    <submittedName>
        <fullName evidence="5">Protein NipSnap homolog 3A isoform X2</fullName>
    </submittedName>
</protein>